<comment type="caution">
    <text evidence="1">The sequence shown here is derived from an EMBL/GenBank/DDBJ whole genome shotgun (WGS) entry which is preliminary data.</text>
</comment>
<sequence>MKEQLIEQKLDLVKAEMGELSYQEYELITTGCEKEVLILDKKIVIAFFRDGLQVDAYGVRQELIRRLGKRTEAILFFGMKEPVV</sequence>
<organism evidence="1 2">
    <name type="scientific">Desmospora activa DSM 45169</name>
    <dbReference type="NCBI Taxonomy" id="1121389"/>
    <lineage>
        <taxon>Bacteria</taxon>
        <taxon>Bacillati</taxon>
        <taxon>Bacillota</taxon>
        <taxon>Bacilli</taxon>
        <taxon>Bacillales</taxon>
        <taxon>Thermoactinomycetaceae</taxon>
        <taxon>Desmospora</taxon>
    </lineage>
</organism>
<evidence type="ECO:0000313" key="1">
    <source>
        <dbReference type="EMBL" id="PTM59106.1"/>
    </source>
</evidence>
<reference evidence="1 2" key="1">
    <citation type="submission" date="2018-04" db="EMBL/GenBank/DDBJ databases">
        <title>Genomic Encyclopedia of Archaeal and Bacterial Type Strains, Phase II (KMG-II): from individual species to whole genera.</title>
        <authorList>
            <person name="Goeker M."/>
        </authorList>
    </citation>
    <scope>NUCLEOTIDE SEQUENCE [LARGE SCALE GENOMIC DNA]</scope>
    <source>
        <strain evidence="1 2">DSM 45169</strain>
    </source>
</reference>
<dbReference type="RefSeq" id="WP_107725829.1">
    <property type="nucleotide sequence ID" value="NZ_PZZP01000001.1"/>
</dbReference>
<evidence type="ECO:0000313" key="2">
    <source>
        <dbReference type="Proteomes" id="UP000241639"/>
    </source>
</evidence>
<dbReference type="EMBL" id="PZZP01000001">
    <property type="protein sequence ID" value="PTM59106.1"/>
    <property type="molecule type" value="Genomic_DNA"/>
</dbReference>
<gene>
    <name evidence="1" type="ORF">C8J48_1708</name>
</gene>
<protein>
    <submittedName>
        <fullName evidence="1">Uncharacterized protein</fullName>
    </submittedName>
</protein>
<proteinExistence type="predicted"/>
<keyword evidence="2" id="KW-1185">Reference proteome</keyword>
<dbReference type="Proteomes" id="UP000241639">
    <property type="component" value="Unassembled WGS sequence"/>
</dbReference>
<dbReference type="AlphaFoldDB" id="A0A2T4ZB62"/>
<accession>A0A2T4ZB62</accession>
<name>A0A2T4ZB62_9BACL</name>